<organism evidence="4 5">
    <name type="scientific">Roseibium denhamense</name>
    <dbReference type="NCBI Taxonomy" id="76305"/>
    <lineage>
        <taxon>Bacteria</taxon>
        <taxon>Pseudomonadati</taxon>
        <taxon>Pseudomonadota</taxon>
        <taxon>Alphaproteobacteria</taxon>
        <taxon>Hyphomicrobiales</taxon>
        <taxon>Stappiaceae</taxon>
        <taxon>Roseibium</taxon>
    </lineage>
</organism>
<keyword evidence="5" id="KW-1185">Reference proteome</keyword>
<dbReference type="Gene3D" id="3.30.2400.10">
    <property type="entry name" value="Major capsid protein gp5"/>
    <property type="match status" value="1"/>
</dbReference>
<feature type="domain" description="Phage capsid-like C-terminal" evidence="3">
    <location>
        <begin position="167"/>
        <end position="452"/>
    </location>
</feature>
<evidence type="ECO:0000256" key="1">
    <source>
        <dbReference type="ARBA" id="ARBA00004328"/>
    </source>
</evidence>
<dbReference type="NCBIfam" id="TIGR01554">
    <property type="entry name" value="major_cap_HK97"/>
    <property type="match status" value="1"/>
</dbReference>
<dbReference type="Gene3D" id="3.30.2320.10">
    <property type="entry name" value="hypothetical protein PF0899 domain"/>
    <property type="match status" value="1"/>
</dbReference>
<dbReference type="Proteomes" id="UP001157914">
    <property type="component" value="Unassembled WGS sequence"/>
</dbReference>
<sequence>MTATSDTGMAGLETKAFEIKADMPGSALPPVPPISQLPGSPAAPASDVNTSGADVARSFDSFFQTFEAYRSVNDARIAEIENRGSADILTLEKLDRLDSALNATQRRLDDLSLKTRRPQLSGHETRASSPAVLEHKAAFEAYVRSGREQMLRPLETKALSAGSDPDGGYLVPEQTETEIMRRLAQVSPIRAIAGSRQVSSATYKKPFSVTGPQAGWVGETDARPETNAPQLAELTFPAMELYAMPAATATLLEDAAVNMDQWIAEEVETAFAEQEGAAFVNGDGVNKPTGFLSVPQVAETSWAWGSLGTLSTGEAGGFPTLAPADKLIDLIYTLKSGYRQNARFVMNRKTQGEVRKLKDADGNYLWQPPSGPGASATLFNYPVTEAEDMPNMAIDATAIAFGDFRRGYLVVDRMGVRLLRDPYSAKPYVLFYTTKRVGGGVQDYDAIKLLTFSA</sequence>
<dbReference type="SUPFAM" id="SSF56563">
    <property type="entry name" value="Major capsid protein gp5"/>
    <property type="match status" value="1"/>
</dbReference>
<evidence type="ECO:0000313" key="4">
    <source>
        <dbReference type="EMBL" id="SMP36931.1"/>
    </source>
</evidence>
<dbReference type="InterPro" id="IPR024455">
    <property type="entry name" value="Phage_capsid"/>
</dbReference>
<dbReference type="EMBL" id="FXTT01000008">
    <property type="protein sequence ID" value="SMP36931.1"/>
    <property type="molecule type" value="Genomic_DNA"/>
</dbReference>
<feature type="region of interest" description="Disordered" evidence="2">
    <location>
        <begin position="21"/>
        <end position="49"/>
    </location>
</feature>
<proteinExistence type="predicted"/>
<dbReference type="Pfam" id="PF05065">
    <property type="entry name" value="Phage_capsid"/>
    <property type="match status" value="1"/>
</dbReference>
<protein>
    <submittedName>
        <fullName evidence="4">Phage major capsid protein, HK97 family</fullName>
    </submittedName>
</protein>
<comment type="caution">
    <text evidence="4">The sequence shown here is derived from an EMBL/GenBank/DDBJ whole genome shotgun (WGS) entry which is preliminary data.</text>
</comment>
<evidence type="ECO:0000256" key="2">
    <source>
        <dbReference type="SAM" id="MobiDB-lite"/>
    </source>
</evidence>
<evidence type="ECO:0000259" key="3">
    <source>
        <dbReference type="Pfam" id="PF05065"/>
    </source>
</evidence>
<reference evidence="4 5" key="1">
    <citation type="submission" date="2017-05" db="EMBL/GenBank/DDBJ databases">
        <authorList>
            <person name="Varghese N."/>
            <person name="Submissions S."/>
        </authorList>
    </citation>
    <scope>NUCLEOTIDE SEQUENCE [LARGE SCALE GENOMIC DNA]</scope>
    <source>
        <strain evidence="4 5">DSM 15949</strain>
    </source>
</reference>
<gene>
    <name evidence="4" type="ORF">SAMN06265374_4375</name>
</gene>
<evidence type="ECO:0000313" key="5">
    <source>
        <dbReference type="Proteomes" id="UP001157914"/>
    </source>
</evidence>
<name>A0ABY1PM19_9HYPH</name>
<accession>A0ABY1PM19</accession>
<dbReference type="RefSeq" id="WP_283404658.1">
    <property type="nucleotide sequence ID" value="NZ_BAAAEA010000003.1"/>
</dbReference>
<dbReference type="InterPro" id="IPR054612">
    <property type="entry name" value="Phage_capsid-like_C"/>
</dbReference>
<comment type="subcellular location">
    <subcellularLocation>
        <location evidence="1">Virion</location>
    </subcellularLocation>
</comment>